<comment type="caution">
    <text evidence="1">The sequence shown here is derived from an EMBL/GenBank/DDBJ whole genome shotgun (WGS) entry which is preliminary data.</text>
</comment>
<dbReference type="Proteomes" id="UP001457282">
    <property type="component" value="Unassembled WGS sequence"/>
</dbReference>
<dbReference type="EMBL" id="JBEDUW010000005">
    <property type="protein sequence ID" value="KAK9930768.1"/>
    <property type="molecule type" value="Genomic_DNA"/>
</dbReference>
<keyword evidence="2" id="KW-1185">Reference proteome</keyword>
<gene>
    <name evidence="1" type="ORF">M0R45_027795</name>
</gene>
<protein>
    <submittedName>
        <fullName evidence="1">Uncharacterized protein</fullName>
    </submittedName>
</protein>
<name>A0AAW1X352_RUBAR</name>
<dbReference type="AlphaFoldDB" id="A0AAW1X352"/>
<organism evidence="1 2">
    <name type="scientific">Rubus argutus</name>
    <name type="common">Southern blackberry</name>
    <dbReference type="NCBI Taxonomy" id="59490"/>
    <lineage>
        <taxon>Eukaryota</taxon>
        <taxon>Viridiplantae</taxon>
        <taxon>Streptophyta</taxon>
        <taxon>Embryophyta</taxon>
        <taxon>Tracheophyta</taxon>
        <taxon>Spermatophyta</taxon>
        <taxon>Magnoliopsida</taxon>
        <taxon>eudicotyledons</taxon>
        <taxon>Gunneridae</taxon>
        <taxon>Pentapetalae</taxon>
        <taxon>rosids</taxon>
        <taxon>fabids</taxon>
        <taxon>Rosales</taxon>
        <taxon>Rosaceae</taxon>
        <taxon>Rosoideae</taxon>
        <taxon>Rosoideae incertae sedis</taxon>
        <taxon>Rubus</taxon>
    </lineage>
</organism>
<accession>A0AAW1X352</accession>
<proteinExistence type="predicted"/>
<evidence type="ECO:0000313" key="2">
    <source>
        <dbReference type="Proteomes" id="UP001457282"/>
    </source>
</evidence>
<sequence length="85" mass="9344">MMAAAMALNCSCKSCSVEERHGSVMSGGARLRTGCGCLAGQKRSDAAWKAAVRRTWLEGKDAAAARAEARNCFFFFFFYFYPARD</sequence>
<evidence type="ECO:0000313" key="1">
    <source>
        <dbReference type="EMBL" id="KAK9930768.1"/>
    </source>
</evidence>
<reference evidence="1 2" key="1">
    <citation type="journal article" date="2023" name="G3 (Bethesda)">
        <title>A chromosome-length genome assembly and annotation of blackberry (Rubus argutus, cv. 'Hillquist').</title>
        <authorList>
            <person name="Bruna T."/>
            <person name="Aryal R."/>
            <person name="Dudchenko O."/>
            <person name="Sargent D.J."/>
            <person name="Mead D."/>
            <person name="Buti M."/>
            <person name="Cavallini A."/>
            <person name="Hytonen T."/>
            <person name="Andres J."/>
            <person name="Pham M."/>
            <person name="Weisz D."/>
            <person name="Mascagni F."/>
            <person name="Usai G."/>
            <person name="Natali L."/>
            <person name="Bassil N."/>
            <person name="Fernandez G.E."/>
            <person name="Lomsadze A."/>
            <person name="Armour M."/>
            <person name="Olukolu B."/>
            <person name="Poorten T."/>
            <person name="Britton C."/>
            <person name="Davik J."/>
            <person name="Ashrafi H."/>
            <person name="Aiden E.L."/>
            <person name="Borodovsky M."/>
            <person name="Worthington M."/>
        </authorList>
    </citation>
    <scope>NUCLEOTIDE SEQUENCE [LARGE SCALE GENOMIC DNA]</scope>
    <source>
        <strain evidence="1">PI 553951</strain>
    </source>
</reference>